<dbReference type="Proteomes" id="UP000180043">
    <property type="component" value="Unassembled WGS sequence"/>
</dbReference>
<evidence type="ECO:0000313" key="2">
    <source>
        <dbReference type="Proteomes" id="UP000180043"/>
    </source>
</evidence>
<evidence type="ECO:0000313" key="1">
    <source>
        <dbReference type="EMBL" id="OHU57063.1"/>
    </source>
</evidence>
<proteinExistence type="predicted"/>
<protein>
    <recommendedName>
        <fullName evidence="3">DUF4143 domain-containing protein</fullName>
    </recommendedName>
</protein>
<evidence type="ECO:0008006" key="3">
    <source>
        <dbReference type="Google" id="ProtNLM"/>
    </source>
</evidence>
<name>A0A1S1LQ44_MYCCH</name>
<gene>
    <name evidence="1" type="ORF">BKG82_12790</name>
</gene>
<organism evidence="1 2">
    <name type="scientific">Mycobacteroides chelonae</name>
    <name type="common">Mycobacterium chelonae</name>
    <dbReference type="NCBI Taxonomy" id="1774"/>
    <lineage>
        <taxon>Bacteria</taxon>
        <taxon>Bacillati</taxon>
        <taxon>Actinomycetota</taxon>
        <taxon>Actinomycetes</taxon>
        <taxon>Mycobacteriales</taxon>
        <taxon>Mycobacteriaceae</taxon>
        <taxon>Mycobacteroides</taxon>
    </lineage>
</organism>
<dbReference type="RefSeq" id="WP_070947438.1">
    <property type="nucleotide sequence ID" value="NZ_MLIQ01000014.1"/>
</dbReference>
<sequence length="132" mass="14101">MSAPASAITPGASAAAAVADHLGRFTYRWTNESELQQAIWSVLQSRFVAERERALSRRDRPDFIVDVDGVSVALEVKVAGARNAVLRQLGRYAEHDIVDAIVLASSRRVLAGGIPAAIHGKPVLAIYLGGLL</sequence>
<dbReference type="AlphaFoldDB" id="A0A1S1LQ44"/>
<accession>A0A1S1LQ44</accession>
<reference evidence="1 2" key="1">
    <citation type="submission" date="2016-10" db="EMBL/GenBank/DDBJ databases">
        <title>Evaluation of Human, Veterinary and Environmental Mycobacterium chelonae Isolates by Core Genome Phylogenomic Analysis, Targeted Gene Comparison, and Anti-microbial Susceptibility Patterns: A Tale of Mistaken Identities.</title>
        <authorList>
            <person name="Fogelson S.B."/>
            <person name="Camus A.C."/>
            <person name="Lorenz W."/>
            <person name="Vasireddy R."/>
            <person name="Vasireddy S."/>
            <person name="Smith T."/>
            <person name="Brown-Elliott B.A."/>
            <person name="Wallace R.J.Jr."/>
            <person name="Hasan N.A."/>
            <person name="Reischl U."/>
            <person name="Sanchez S."/>
        </authorList>
    </citation>
    <scope>NUCLEOTIDE SEQUENCE [LARGE SCALE GENOMIC DNA]</scope>
    <source>
        <strain evidence="1 2">15515</strain>
    </source>
</reference>
<dbReference type="EMBL" id="MLIQ01000014">
    <property type="protein sequence ID" value="OHU57063.1"/>
    <property type="molecule type" value="Genomic_DNA"/>
</dbReference>
<comment type="caution">
    <text evidence="1">The sequence shown here is derived from an EMBL/GenBank/DDBJ whole genome shotgun (WGS) entry which is preliminary data.</text>
</comment>